<reference evidence="1" key="1">
    <citation type="submission" date="2019-11" db="EMBL/GenBank/DDBJ databases">
        <authorList>
            <person name="Feng L."/>
        </authorList>
    </citation>
    <scope>NUCLEOTIDE SEQUENCE</scope>
    <source>
        <strain evidence="1">CParaputrificumLFYP93</strain>
    </source>
</reference>
<dbReference type="RefSeq" id="WP_156561672.1">
    <property type="nucleotide sequence ID" value="NZ_CACRTV010000057.1"/>
</dbReference>
<protein>
    <submittedName>
        <fullName evidence="1">Uncharacterized protein</fullName>
    </submittedName>
</protein>
<name>A0A6N3EY87_9CLOT</name>
<dbReference type="EMBL" id="CACRTV010000057">
    <property type="protein sequence ID" value="VYU44683.1"/>
    <property type="molecule type" value="Genomic_DNA"/>
</dbReference>
<evidence type="ECO:0000313" key="1">
    <source>
        <dbReference type="EMBL" id="VYU44683.1"/>
    </source>
</evidence>
<proteinExistence type="predicted"/>
<dbReference type="AlphaFoldDB" id="A0A6N3EY87"/>
<accession>A0A6N3EY87</accession>
<organism evidence="1">
    <name type="scientific">Clostridium paraputrificum</name>
    <dbReference type="NCBI Taxonomy" id="29363"/>
    <lineage>
        <taxon>Bacteria</taxon>
        <taxon>Bacillati</taxon>
        <taxon>Bacillota</taxon>
        <taxon>Clostridia</taxon>
        <taxon>Eubacteriales</taxon>
        <taxon>Clostridiaceae</taxon>
        <taxon>Clostridium</taxon>
    </lineage>
</organism>
<sequence length="143" mass="16952">MNEAVRRCRQHYINTLKVYIGTLCSCKDTKLFETVYMKMYRLIMLCLKLIREDRNESNIVLDTRYIARLVKEFSNDNEDCYDMARSAMQELEYVTEMACVDIETKDDLFDYQSNTLYRDVTYLVTVIEHFLLSDSIIKKSSSS</sequence>
<gene>
    <name evidence="1" type="ORF">CPLFYP93_02302</name>
</gene>